<keyword evidence="2" id="KW-1185">Reference proteome</keyword>
<evidence type="ECO:0000313" key="1">
    <source>
        <dbReference type="EMBL" id="KAF9470765.1"/>
    </source>
</evidence>
<protein>
    <submittedName>
        <fullName evidence="1">Uncharacterized protein</fullName>
    </submittedName>
</protein>
<dbReference type="Proteomes" id="UP000807469">
    <property type="component" value="Unassembled WGS sequence"/>
</dbReference>
<reference evidence="1" key="1">
    <citation type="submission" date="2020-11" db="EMBL/GenBank/DDBJ databases">
        <authorList>
            <consortium name="DOE Joint Genome Institute"/>
            <person name="Ahrendt S."/>
            <person name="Riley R."/>
            <person name="Andreopoulos W."/>
            <person name="Labutti K."/>
            <person name="Pangilinan J."/>
            <person name="Ruiz-Duenas F.J."/>
            <person name="Barrasa J.M."/>
            <person name="Sanchez-Garcia M."/>
            <person name="Camarero S."/>
            <person name="Miyauchi S."/>
            <person name="Serrano A."/>
            <person name="Linde D."/>
            <person name="Babiker R."/>
            <person name="Drula E."/>
            <person name="Ayuso-Fernandez I."/>
            <person name="Pacheco R."/>
            <person name="Padilla G."/>
            <person name="Ferreira P."/>
            <person name="Barriuso J."/>
            <person name="Kellner H."/>
            <person name="Castanera R."/>
            <person name="Alfaro M."/>
            <person name="Ramirez L."/>
            <person name="Pisabarro A.G."/>
            <person name="Kuo A."/>
            <person name="Tritt A."/>
            <person name="Lipzen A."/>
            <person name="He G."/>
            <person name="Yan M."/>
            <person name="Ng V."/>
            <person name="Cullen D."/>
            <person name="Martin F."/>
            <person name="Rosso M.-N."/>
            <person name="Henrissat B."/>
            <person name="Hibbett D."/>
            <person name="Martinez A.T."/>
            <person name="Grigoriev I.V."/>
        </authorList>
    </citation>
    <scope>NUCLEOTIDE SEQUENCE</scope>
    <source>
        <strain evidence="1">CIRM-BRFM 674</strain>
    </source>
</reference>
<dbReference type="EMBL" id="MU155856">
    <property type="protein sequence ID" value="KAF9470765.1"/>
    <property type="molecule type" value="Genomic_DNA"/>
</dbReference>
<organism evidence="1 2">
    <name type="scientific">Pholiota conissans</name>
    <dbReference type="NCBI Taxonomy" id="109636"/>
    <lineage>
        <taxon>Eukaryota</taxon>
        <taxon>Fungi</taxon>
        <taxon>Dikarya</taxon>
        <taxon>Basidiomycota</taxon>
        <taxon>Agaricomycotina</taxon>
        <taxon>Agaricomycetes</taxon>
        <taxon>Agaricomycetidae</taxon>
        <taxon>Agaricales</taxon>
        <taxon>Agaricineae</taxon>
        <taxon>Strophariaceae</taxon>
        <taxon>Pholiota</taxon>
    </lineage>
</organism>
<comment type="caution">
    <text evidence="1">The sequence shown here is derived from an EMBL/GenBank/DDBJ whole genome shotgun (WGS) entry which is preliminary data.</text>
</comment>
<dbReference type="AlphaFoldDB" id="A0A9P5YND7"/>
<gene>
    <name evidence="1" type="ORF">BDN70DRAFT_888792</name>
</gene>
<sequence>MPLRPVNVKLSGHESTPRLSGFKVTTTLSSMPQLPLHTGQTFFTKLHSPAPDEAASREALNAGLWALRVG</sequence>
<proteinExistence type="predicted"/>
<evidence type="ECO:0000313" key="2">
    <source>
        <dbReference type="Proteomes" id="UP000807469"/>
    </source>
</evidence>
<accession>A0A9P5YND7</accession>
<name>A0A9P5YND7_9AGAR</name>